<dbReference type="AlphaFoldDB" id="A0A2B4R4G2"/>
<keyword evidence="2" id="KW-1185">Reference proteome</keyword>
<comment type="caution">
    <text evidence="1">The sequence shown here is derived from an EMBL/GenBank/DDBJ whole genome shotgun (WGS) entry which is preliminary data.</text>
</comment>
<accession>A0A2B4R4G2</accession>
<feature type="non-terminal residue" evidence="1">
    <location>
        <position position="84"/>
    </location>
</feature>
<evidence type="ECO:0000313" key="1">
    <source>
        <dbReference type="EMBL" id="PFX11195.1"/>
    </source>
</evidence>
<protein>
    <submittedName>
        <fullName evidence="1">Uncharacterized protein</fullName>
    </submittedName>
</protein>
<evidence type="ECO:0000313" key="2">
    <source>
        <dbReference type="Proteomes" id="UP000225706"/>
    </source>
</evidence>
<organism evidence="1 2">
    <name type="scientific">Stylophora pistillata</name>
    <name type="common">Smooth cauliflower coral</name>
    <dbReference type="NCBI Taxonomy" id="50429"/>
    <lineage>
        <taxon>Eukaryota</taxon>
        <taxon>Metazoa</taxon>
        <taxon>Cnidaria</taxon>
        <taxon>Anthozoa</taxon>
        <taxon>Hexacorallia</taxon>
        <taxon>Scleractinia</taxon>
        <taxon>Astrocoeniina</taxon>
        <taxon>Pocilloporidae</taxon>
        <taxon>Stylophora</taxon>
    </lineage>
</organism>
<gene>
    <name evidence="1" type="ORF">AWC38_SpisGene25238</name>
</gene>
<dbReference type="Proteomes" id="UP000225706">
    <property type="component" value="Unassembled WGS sequence"/>
</dbReference>
<reference evidence="2" key="1">
    <citation type="journal article" date="2017" name="bioRxiv">
        <title>Comparative analysis of the genomes of Stylophora pistillata and Acropora digitifera provides evidence for extensive differences between species of corals.</title>
        <authorList>
            <person name="Voolstra C.R."/>
            <person name="Li Y."/>
            <person name="Liew Y.J."/>
            <person name="Baumgarten S."/>
            <person name="Zoccola D."/>
            <person name="Flot J.-F."/>
            <person name="Tambutte S."/>
            <person name="Allemand D."/>
            <person name="Aranda M."/>
        </authorList>
    </citation>
    <scope>NUCLEOTIDE SEQUENCE [LARGE SCALE GENOMIC DNA]</scope>
</reference>
<sequence length="84" mass="9686">IWTMDDGEHWMLLAEKVLRYHWAPNQRGGKSELLLEVATDYDSVLKHAFLPCTNTKECVKDFDKNLGTFAAHSLKVEGKYVFVE</sequence>
<dbReference type="EMBL" id="LSMT01003277">
    <property type="protein sequence ID" value="PFX11195.1"/>
    <property type="molecule type" value="Genomic_DNA"/>
</dbReference>
<feature type="non-terminal residue" evidence="1">
    <location>
        <position position="1"/>
    </location>
</feature>
<proteinExistence type="predicted"/>
<name>A0A2B4R4G2_STYPI</name>